<dbReference type="PANTHER" id="PTHR10098:SF106">
    <property type="entry name" value="TETRATRICOPEPTIDE REPEAT PROTEIN 28-LIKE PROTEIN"/>
    <property type="match status" value="1"/>
</dbReference>
<dbReference type="InterPro" id="IPR019734">
    <property type="entry name" value="TPR_rpt"/>
</dbReference>
<proteinExistence type="predicted"/>
<accession>A0ABW2WUN7</accession>
<dbReference type="EMBL" id="JBHTGL010000008">
    <property type="protein sequence ID" value="MFD0623494.1"/>
    <property type="molecule type" value="Genomic_DNA"/>
</dbReference>
<organism evidence="2 3">
    <name type="scientific">Streptomyces sanglieri</name>
    <dbReference type="NCBI Taxonomy" id="193460"/>
    <lineage>
        <taxon>Bacteria</taxon>
        <taxon>Bacillati</taxon>
        <taxon>Actinomycetota</taxon>
        <taxon>Actinomycetes</taxon>
        <taxon>Kitasatosporales</taxon>
        <taxon>Streptomycetaceae</taxon>
        <taxon>Streptomyces</taxon>
    </lineage>
</organism>
<reference evidence="3" key="1">
    <citation type="journal article" date="2019" name="Int. J. Syst. Evol. Microbiol.">
        <title>The Global Catalogue of Microorganisms (GCM) 10K type strain sequencing project: providing services to taxonomists for standard genome sequencing and annotation.</title>
        <authorList>
            <consortium name="The Broad Institute Genomics Platform"/>
            <consortium name="The Broad Institute Genome Sequencing Center for Infectious Disease"/>
            <person name="Wu L."/>
            <person name="Ma J."/>
        </authorList>
    </citation>
    <scope>NUCLEOTIDE SEQUENCE [LARGE SCALE GENOMIC DNA]</scope>
    <source>
        <strain evidence="3">JCM 12607</strain>
    </source>
</reference>
<keyword evidence="1" id="KW-0802">TPR repeat</keyword>
<evidence type="ECO:0000313" key="2">
    <source>
        <dbReference type="EMBL" id="MFD0623494.1"/>
    </source>
</evidence>
<dbReference type="Proteomes" id="UP001596915">
    <property type="component" value="Unassembled WGS sequence"/>
</dbReference>
<evidence type="ECO:0000313" key="3">
    <source>
        <dbReference type="Proteomes" id="UP001596915"/>
    </source>
</evidence>
<comment type="caution">
    <text evidence="2">The sequence shown here is derived from an EMBL/GenBank/DDBJ whole genome shotgun (WGS) entry which is preliminary data.</text>
</comment>
<name>A0ABW2WUN7_9ACTN</name>
<feature type="repeat" description="TPR" evidence="1">
    <location>
        <begin position="261"/>
        <end position="294"/>
    </location>
</feature>
<evidence type="ECO:0000256" key="1">
    <source>
        <dbReference type="PROSITE-ProRule" id="PRU00339"/>
    </source>
</evidence>
<dbReference type="SUPFAM" id="SSF48452">
    <property type="entry name" value="TPR-like"/>
    <property type="match status" value="1"/>
</dbReference>
<dbReference type="InterPro" id="IPR011990">
    <property type="entry name" value="TPR-like_helical_dom_sf"/>
</dbReference>
<dbReference type="PANTHER" id="PTHR10098">
    <property type="entry name" value="RAPSYN-RELATED"/>
    <property type="match status" value="1"/>
</dbReference>
<dbReference type="PROSITE" id="PS50005">
    <property type="entry name" value="TPR"/>
    <property type="match status" value="1"/>
</dbReference>
<protein>
    <submittedName>
        <fullName evidence="2">Tetratricopeptide repeat protein</fullName>
    </submittedName>
</protein>
<sequence>MHDLVRLYAVELADGIPSVEAVSAQVRLLDHYLHSAFAANLLLDGPYTPFRPEPEAPATGSCPITPDDTAAALRWFHDEHDCLLAAQSQAAALGRHRVVWQLAWTLISYHLGGHRLQEYVMVWQAALAAAEYDGDNRTAKTLAHWRLGFASARAGDHGQALDHLRHALTLAERSNNIAGQAHIYRTLGRVWEEQGDNARALDHAMHALRLYQEVNHPLWQANQLNAVGWMHAQLGLYTEARAHCEQALALFRAEGFPAHGASTLDSLGYIAHHTGRYRDALDHYGQALELFREVDDTANEPDTLANAGDTHRALHQYADARTAWQRALELYRSQDRTAEAEDLRDRLEALRDE</sequence>
<dbReference type="SMART" id="SM00028">
    <property type="entry name" value="TPR"/>
    <property type="match status" value="5"/>
</dbReference>
<dbReference type="Gene3D" id="1.25.40.10">
    <property type="entry name" value="Tetratricopeptide repeat domain"/>
    <property type="match status" value="2"/>
</dbReference>
<keyword evidence="3" id="KW-1185">Reference proteome</keyword>
<gene>
    <name evidence="2" type="ORF">ACFQ2K_12540</name>
</gene>
<dbReference type="Pfam" id="PF13424">
    <property type="entry name" value="TPR_12"/>
    <property type="match status" value="2"/>
</dbReference>